<gene>
    <name evidence="1" type="ORF">CPB84DRAFT_1220945</name>
</gene>
<dbReference type="Proteomes" id="UP000724874">
    <property type="component" value="Unassembled WGS sequence"/>
</dbReference>
<keyword evidence="2" id="KW-1185">Reference proteome</keyword>
<name>A0A9P5P074_GYMJU</name>
<organism evidence="1 2">
    <name type="scientific">Gymnopilus junonius</name>
    <name type="common">Spectacular rustgill mushroom</name>
    <name type="synonym">Gymnopilus spectabilis subsp. junonius</name>
    <dbReference type="NCBI Taxonomy" id="109634"/>
    <lineage>
        <taxon>Eukaryota</taxon>
        <taxon>Fungi</taxon>
        <taxon>Dikarya</taxon>
        <taxon>Basidiomycota</taxon>
        <taxon>Agaricomycotina</taxon>
        <taxon>Agaricomycetes</taxon>
        <taxon>Agaricomycetidae</taxon>
        <taxon>Agaricales</taxon>
        <taxon>Agaricineae</taxon>
        <taxon>Hymenogastraceae</taxon>
        <taxon>Gymnopilus</taxon>
    </lineage>
</organism>
<evidence type="ECO:0000313" key="2">
    <source>
        <dbReference type="Proteomes" id="UP000724874"/>
    </source>
</evidence>
<evidence type="ECO:0000313" key="1">
    <source>
        <dbReference type="EMBL" id="KAF8910474.1"/>
    </source>
</evidence>
<proteinExistence type="predicted"/>
<comment type="caution">
    <text evidence="1">The sequence shown here is derived from an EMBL/GenBank/DDBJ whole genome shotgun (WGS) entry which is preliminary data.</text>
</comment>
<sequence>MRMLTSYLWLYVRPQRFDAMLIAFAYLSFFPSPTISLLTSASNGLQSSGDWRNGTFASTSFSRGERRRMLLIQLGEASGSNPYIKCELWNILQMLSVFLCPQVSSGKPYDLYISFGIINDSSCPGYL</sequence>
<accession>A0A9P5P074</accession>
<reference evidence="1" key="1">
    <citation type="submission" date="2020-11" db="EMBL/GenBank/DDBJ databases">
        <authorList>
            <consortium name="DOE Joint Genome Institute"/>
            <person name="Ahrendt S."/>
            <person name="Riley R."/>
            <person name="Andreopoulos W."/>
            <person name="LaButti K."/>
            <person name="Pangilinan J."/>
            <person name="Ruiz-duenas F.J."/>
            <person name="Barrasa J.M."/>
            <person name="Sanchez-Garcia M."/>
            <person name="Camarero S."/>
            <person name="Miyauchi S."/>
            <person name="Serrano A."/>
            <person name="Linde D."/>
            <person name="Babiker R."/>
            <person name="Drula E."/>
            <person name="Ayuso-Fernandez I."/>
            <person name="Pacheco R."/>
            <person name="Padilla G."/>
            <person name="Ferreira P."/>
            <person name="Barriuso J."/>
            <person name="Kellner H."/>
            <person name="Castanera R."/>
            <person name="Alfaro M."/>
            <person name="Ramirez L."/>
            <person name="Pisabarro A.G."/>
            <person name="Kuo A."/>
            <person name="Tritt A."/>
            <person name="Lipzen A."/>
            <person name="He G."/>
            <person name="Yan M."/>
            <person name="Ng V."/>
            <person name="Cullen D."/>
            <person name="Martin F."/>
            <person name="Rosso M.-N."/>
            <person name="Henrissat B."/>
            <person name="Hibbett D."/>
            <person name="Martinez A.T."/>
            <person name="Grigoriev I.V."/>
        </authorList>
    </citation>
    <scope>NUCLEOTIDE SEQUENCE</scope>
    <source>
        <strain evidence="1">AH 44721</strain>
    </source>
</reference>
<dbReference type="EMBL" id="JADNYJ010000006">
    <property type="protein sequence ID" value="KAF8910474.1"/>
    <property type="molecule type" value="Genomic_DNA"/>
</dbReference>
<protein>
    <submittedName>
        <fullName evidence="1">Uncharacterized protein</fullName>
    </submittedName>
</protein>
<dbReference type="AlphaFoldDB" id="A0A9P5P074"/>